<feature type="coiled-coil region" evidence="1">
    <location>
        <begin position="287"/>
        <end position="340"/>
    </location>
</feature>
<evidence type="ECO:0000313" key="4">
    <source>
        <dbReference type="Proteomes" id="UP000054549"/>
    </source>
</evidence>
<dbReference type="AlphaFoldDB" id="A0A0C2XDA8"/>
<reference evidence="3 4" key="1">
    <citation type="submission" date="2014-04" db="EMBL/GenBank/DDBJ databases">
        <title>Evolutionary Origins and Diversification of the Mycorrhizal Mutualists.</title>
        <authorList>
            <consortium name="DOE Joint Genome Institute"/>
            <consortium name="Mycorrhizal Genomics Consortium"/>
            <person name="Kohler A."/>
            <person name="Kuo A."/>
            <person name="Nagy L.G."/>
            <person name="Floudas D."/>
            <person name="Copeland A."/>
            <person name="Barry K.W."/>
            <person name="Cichocki N."/>
            <person name="Veneault-Fourrey C."/>
            <person name="LaButti K."/>
            <person name="Lindquist E.A."/>
            <person name="Lipzen A."/>
            <person name="Lundell T."/>
            <person name="Morin E."/>
            <person name="Murat C."/>
            <person name="Riley R."/>
            <person name="Ohm R."/>
            <person name="Sun H."/>
            <person name="Tunlid A."/>
            <person name="Henrissat B."/>
            <person name="Grigoriev I.V."/>
            <person name="Hibbett D.S."/>
            <person name="Martin F."/>
        </authorList>
    </citation>
    <scope>NUCLEOTIDE SEQUENCE [LARGE SCALE GENOMIC DNA]</scope>
    <source>
        <strain evidence="3 4">Koide BX008</strain>
    </source>
</reference>
<feature type="compositionally biased region" description="Polar residues" evidence="2">
    <location>
        <begin position="350"/>
        <end position="383"/>
    </location>
</feature>
<dbReference type="EMBL" id="KN818231">
    <property type="protein sequence ID" value="KIL67451.1"/>
    <property type="molecule type" value="Genomic_DNA"/>
</dbReference>
<feature type="region of interest" description="Disordered" evidence="2">
    <location>
        <begin position="654"/>
        <end position="677"/>
    </location>
</feature>
<feature type="region of interest" description="Disordered" evidence="2">
    <location>
        <begin position="226"/>
        <end position="259"/>
    </location>
</feature>
<feature type="region of interest" description="Disordered" evidence="2">
    <location>
        <begin position="350"/>
        <end position="434"/>
    </location>
</feature>
<name>A0A0C2XDA8_AMAMK</name>
<dbReference type="Proteomes" id="UP000054549">
    <property type="component" value="Unassembled WGS sequence"/>
</dbReference>
<evidence type="ECO:0008006" key="5">
    <source>
        <dbReference type="Google" id="ProtNLM"/>
    </source>
</evidence>
<keyword evidence="1" id="KW-0175">Coiled coil</keyword>
<keyword evidence="4" id="KW-1185">Reference proteome</keyword>
<feature type="compositionally biased region" description="Polar residues" evidence="2">
    <location>
        <begin position="405"/>
        <end position="414"/>
    </location>
</feature>
<gene>
    <name evidence="3" type="ORF">M378DRAFT_159270</name>
</gene>
<feature type="compositionally biased region" description="Basic and acidic residues" evidence="2">
    <location>
        <begin position="232"/>
        <end position="244"/>
    </location>
</feature>
<dbReference type="OrthoDB" id="7690434at2759"/>
<sequence length="737" mass="81451">MAQESGQEAILAIAFIVESSRPVYHQWGIIFKDYLTNIMRRLADTYSGARMKVAFVTYGLADMLQSPILCKRFFVDHLTVFKEMTESPGKLAFGQANTGGDKGMAALEGHVAALELFDVLNEPSQTKRGRVLSNFVIHVAACPPDVSRHPQWNNLTSLDNTTWETLPQEYQKRNISYNAIILNNQLHQHLSLHSAIQQRHTGSSLWFSVRATHAVLLSGIPAAESKITPTKRSSDLEKTPESKRPRLSQNNPETPSQINRAIPERQEKGELAQPAPIPTASAQQGFVAQFLSRVRIMEDNIRALEAKISDAKLADNAQLVDQLSSECRQKKEVLTNFQRRVFEHVQALKASQSGSGIGSGNPTVTPSQQGNPSAPPTNIQQKQMGGPGPSSHNQSNDLLLPYSHMSDNAEGSSSSRDHMFSDATVKPQPKWPSEQEHLIRSMPGTVMHSNASPVSAHLPSGNPTQGQSVMNSTIVWQGQFIWNGHGSAGKKECRARVVAHSPHVAECRADTWPPQLTLVPTPEPAVSLVELREWITRFKPVICRFQPKTEPGDLMNEQYYKSLIQLLVAKRVFAVAGWTLPSGAQENNVLVFPMNEQVLLGAFFPVTGIPEMPKPRSTGIQTSRQGSEVLAQLQRLPPEHRDYMIARLLQQRSNPYPTGNLHAHSSVVPGHPQTMHARTGQNLTQTQHINSERPGFNSQESSLLPLGGNPGMESVQFSEVQQQLSHINTIDHGDRGR</sequence>
<dbReference type="STRING" id="946122.A0A0C2XDA8"/>
<proteinExistence type="predicted"/>
<evidence type="ECO:0000256" key="1">
    <source>
        <dbReference type="SAM" id="Coils"/>
    </source>
</evidence>
<dbReference type="HOGENOM" id="CLU_009743_0_0_1"/>
<dbReference type="InParanoid" id="A0A0C2XDA8"/>
<organism evidence="3 4">
    <name type="scientific">Amanita muscaria (strain Koide BX008)</name>
    <dbReference type="NCBI Taxonomy" id="946122"/>
    <lineage>
        <taxon>Eukaryota</taxon>
        <taxon>Fungi</taxon>
        <taxon>Dikarya</taxon>
        <taxon>Basidiomycota</taxon>
        <taxon>Agaricomycotina</taxon>
        <taxon>Agaricomycetes</taxon>
        <taxon>Agaricomycetidae</taxon>
        <taxon>Agaricales</taxon>
        <taxon>Pluteineae</taxon>
        <taxon>Amanitaceae</taxon>
        <taxon>Amanita</taxon>
    </lineage>
</organism>
<accession>A0A0C2XDA8</accession>
<feature type="compositionally biased region" description="Polar residues" evidence="2">
    <location>
        <begin position="247"/>
        <end position="259"/>
    </location>
</feature>
<feature type="region of interest" description="Disordered" evidence="2">
    <location>
        <begin position="691"/>
        <end position="713"/>
    </location>
</feature>
<protein>
    <recommendedName>
        <fullName evidence="5">Mediator of RNA polymerase II transcription subunit 25</fullName>
    </recommendedName>
</protein>
<evidence type="ECO:0000313" key="3">
    <source>
        <dbReference type="EMBL" id="KIL67451.1"/>
    </source>
</evidence>
<evidence type="ECO:0000256" key="2">
    <source>
        <dbReference type="SAM" id="MobiDB-lite"/>
    </source>
</evidence>